<reference evidence="2" key="1">
    <citation type="submission" date="2020-07" db="EMBL/GenBank/DDBJ databases">
        <title>Multicomponent nature underlies the extraordinary mechanical properties of spider dragline silk.</title>
        <authorList>
            <person name="Kono N."/>
            <person name="Nakamura H."/>
            <person name="Mori M."/>
            <person name="Yoshida Y."/>
            <person name="Ohtoshi R."/>
            <person name="Malay A.D."/>
            <person name="Moran D.A.P."/>
            <person name="Tomita M."/>
            <person name="Numata K."/>
            <person name="Arakawa K."/>
        </authorList>
    </citation>
    <scope>NUCLEOTIDE SEQUENCE</scope>
</reference>
<evidence type="ECO:0000313" key="2">
    <source>
        <dbReference type="EMBL" id="GFR27511.1"/>
    </source>
</evidence>
<keyword evidence="1" id="KW-0472">Membrane</keyword>
<dbReference type="OrthoDB" id="8068988at2759"/>
<comment type="caution">
    <text evidence="2">The sequence shown here is derived from an EMBL/GenBank/DDBJ whole genome shotgun (WGS) entry which is preliminary data.</text>
</comment>
<dbReference type="Proteomes" id="UP000887116">
    <property type="component" value="Unassembled WGS sequence"/>
</dbReference>
<evidence type="ECO:0000256" key="1">
    <source>
        <dbReference type="SAM" id="Phobius"/>
    </source>
</evidence>
<keyword evidence="3" id="KW-1185">Reference proteome</keyword>
<dbReference type="AlphaFoldDB" id="A0A8X6HNZ3"/>
<dbReference type="EMBL" id="BMAO01018968">
    <property type="protein sequence ID" value="GFR27511.1"/>
    <property type="molecule type" value="Genomic_DNA"/>
</dbReference>
<gene>
    <name evidence="2" type="ORF">TNCT_303091</name>
</gene>
<feature type="transmembrane region" description="Helical" evidence="1">
    <location>
        <begin position="20"/>
        <end position="46"/>
    </location>
</feature>
<proteinExistence type="predicted"/>
<sequence>MLGKTAFAQLFFVPSYWNPLILVILLMNSFMFLLGFTQGVGGNAFFDLFSFYVKVSYYSIHYDGEIEVIRLSFLQLSANFFPPDNTAIALYRSSSLQALESNLEKQCSQD</sequence>
<organism evidence="2 3">
    <name type="scientific">Trichonephila clavata</name>
    <name type="common">Joro spider</name>
    <name type="synonym">Nephila clavata</name>
    <dbReference type="NCBI Taxonomy" id="2740835"/>
    <lineage>
        <taxon>Eukaryota</taxon>
        <taxon>Metazoa</taxon>
        <taxon>Ecdysozoa</taxon>
        <taxon>Arthropoda</taxon>
        <taxon>Chelicerata</taxon>
        <taxon>Arachnida</taxon>
        <taxon>Araneae</taxon>
        <taxon>Araneomorphae</taxon>
        <taxon>Entelegynae</taxon>
        <taxon>Araneoidea</taxon>
        <taxon>Nephilidae</taxon>
        <taxon>Trichonephila</taxon>
    </lineage>
</organism>
<evidence type="ECO:0000313" key="3">
    <source>
        <dbReference type="Proteomes" id="UP000887116"/>
    </source>
</evidence>
<name>A0A8X6HNZ3_TRICU</name>
<keyword evidence="1" id="KW-1133">Transmembrane helix</keyword>
<keyword evidence="1" id="KW-0812">Transmembrane</keyword>
<protein>
    <submittedName>
        <fullName evidence="2">Uncharacterized protein</fullName>
    </submittedName>
</protein>
<accession>A0A8X6HNZ3</accession>